<feature type="transmembrane region" description="Helical" evidence="2">
    <location>
        <begin position="44"/>
        <end position="69"/>
    </location>
</feature>
<dbReference type="AlphaFoldDB" id="A0A4Z0PNT7"/>
<gene>
    <name evidence="3" type="ORF">E5J99_05740</name>
</gene>
<name>A0A4Z0PNT7_9BACT</name>
<evidence type="ECO:0000313" key="4">
    <source>
        <dbReference type="Proteomes" id="UP000297739"/>
    </source>
</evidence>
<reference evidence="3 4" key="1">
    <citation type="submission" date="2019-04" db="EMBL/GenBank/DDBJ databases">
        <authorList>
            <person name="Feng G."/>
            <person name="Zhang J."/>
            <person name="Zhu H."/>
        </authorList>
    </citation>
    <scope>NUCLEOTIDE SEQUENCE [LARGE SCALE GENOMIC DNA]</scope>
    <source>
        <strain evidence="3 4">JCM 17223</strain>
    </source>
</reference>
<feature type="region of interest" description="Disordered" evidence="1">
    <location>
        <begin position="121"/>
        <end position="145"/>
    </location>
</feature>
<evidence type="ECO:0000256" key="2">
    <source>
        <dbReference type="SAM" id="Phobius"/>
    </source>
</evidence>
<dbReference type="RefSeq" id="WP_135496770.1">
    <property type="nucleotide sequence ID" value="NZ_SRLD01000008.1"/>
</dbReference>
<accession>A0A4Z0PNT7</accession>
<dbReference type="OrthoDB" id="9872163at2"/>
<keyword evidence="2" id="KW-1133">Transmembrane helix</keyword>
<evidence type="ECO:0000256" key="1">
    <source>
        <dbReference type="SAM" id="MobiDB-lite"/>
    </source>
</evidence>
<protein>
    <submittedName>
        <fullName evidence="3">Uncharacterized protein</fullName>
    </submittedName>
</protein>
<feature type="compositionally biased region" description="Polar residues" evidence="1">
    <location>
        <begin position="129"/>
        <end position="145"/>
    </location>
</feature>
<organism evidence="3 4">
    <name type="scientific">Hymenobacter elongatus</name>
    <dbReference type="NCBI Taxonomy" id="877208"/>
    <lineage>
        <taxon>Bacteria</taxon>
        <taxon>Pseudomonadati</taxon>
        <taxon>Bacteroidota</taxon>
        <taxon>Cytophagia</taxon>
        <taxon>Cytophagales</taxon>
        <taxon>Hymenobacteraceae</taxon>
        <taxon>Hymenobacter</taxon>
    </lineage>
</organism>
<keyword evidence="2" id="KW-0812">Transmembrane</keyword>
<sequence>MPKPPWTYDQAIGWTIYPPLSALPQAIPASVGPTTQEHYTYTGLLWGAGIASVVALVCWLSGLLSLVFRPNQEKAASRLKIVVPLLLVPCAIHLTGMATQWKEPQQQSEVLEEYLLEKETGGPDEILESGSSAQMREDSLTNPME</sequence>
<comment type="caution">
    <text evidence="3">The sequence shown here is derived from an EMBL/GenBank/DDBJ whole genome shotgun (WGS) entry which is preliminary data.</text>
</comment>
<dbReference type="Proteomes" id="UP000297739">
    <property type="component" value="Unassembled WGS sequence"/>
</dbReference>
<proteinExistence type="predicted"/>
<keyword evidence="2" id="KW-0472">Membrane</keyword>
<keyword evidence="4" id="KW-1185">Reference proteome</keyword>
<dbReference type="EMBL" id="SRLD01000008">
    <property type="protein sequence ID" value="TGE18039.1"/>
    <property type="molecule type" value="Genomic_DNA"/>
</dbReference>
<evidence type="ECO:0000313" key="3">
    <source>
        <dbReference type="EMBL" id="TGE18039.1"/>
    </source>
</evidence>